<dbReference type="STRING" id="52694.ACWI_21710"/>
<name>A0A1F2PGC7_9FIRM</name>
<gene>
    <name evidence="1" type="ORF">ACWI_21710</name>
</gene>
<evidence type="ECO:0000313" key="1">
    <source>
        <dbReference type="EMBL" id="OFV70390.1"/>
    </source>
</evidence>
<organism evidence="1 2">
    <name type="scientific">Acetobacterium wieringae</name>
    <dbReference type="NCBI Taxonomy" id="52694"/>
    <lineage>
        <taxon>Bacteria</taxon>
        <taxon>Bacillati</taxon>
        <taxon>Bacillota</taxon>
        <taxon>Clostridia</taxon>
        <taxon>Eubacteriales</taxon>
        <taxon>Eubacteriaceae</taxon>
        <taxon>Acetobacterium</taxon>
    </lineage>
</organism>
<protein>
    <submittedName>
        <fullName evidence="1">Uncharacterized protein</fullName>
    </submittedName>
</protein>
<comment type="caution">
    <text evidence="1">The sequence shown here is derived from an EMBL/GenBank/DDBJ whole genome shotgun (WGS) entry which is preliminary data.</text>
</comment>
<evidence type="ECO:0000313" key="2">
    <source>
        <dbReference type="Proteomes" id="UP000176244"/>
    </source>
</evidence>
<reference evidence="1 2" key="1">
    <citation type="submission" date="2015-09" db="EMBL/GenBank/DDBJ databases">
        <title>Genome sequence of Acetobacterium wieringae DSM 1911.</title>
        <authorList>
            <person name="Poehlein A."/>
            <person name="Bengelsdorf F.R."/>
            <person name="Schiel-Bengelsdorf B."/>
            <person name="Duerre P."/>
            <person name="Daniel R."/>
        </authorList>
    </citation>
    <scope>NUCLEOTIDE SEQUENCE [LARGE SCALE GENOMIC DNA]</scope>
    <source>
        <strain evidence="1 2">DSM 1911</strain>
    </source>
</reference>
<dbReference type="EMBL" id="LKEU01000031">
    <property type="protein sequence ID" value="OFV70390.1"/>
    <property type="molecule type" value="Genomic_DNA"/>
</dbReference>
<dbReference type="Proteomes" id="UP000176244">
    <property type="component" value="Unassembled WGS sequence"/>
</dbReference>
<accession>A0A1F2PGC7</accession>
<dbReference type="AlphaFoldDB" id="A0A1F2PGC7"/>
<proteinExistence type="predicted"/>
<sequence length="32" mass="3209">MKVAAFVSSMVALVMGAAALTLSIIAVSKTAR</sequence>